<evidence type="ECO:0000256" key="8">
    <source>
        <dbReference type="ARBA" id="ARBA00022840"/>
    </source>
</evidence>
<dbReference type="InterPro" id="IPR043686">
    <property type="entry name" value="Uup"/>
</dbReference>
<feature type="domain" description="ABC transporter" evidence="15">
    <location>
        <begin position="52"/>
        <end position="309"/>
    </location>
</feature>
<keyword evidence="3" id="KW-0997">Cell inner membrane</keyword>
<evidence type="ECO:0000256" key="3">
    <source>
        <dbReference type="ARBA" id="ARBA00022519"/>
    </source>
</evidence>
<dbReference type="GO" id="GO:0016887">
    <property type="term" value="F:ATP hydrolysis activity"/>
    <property type="evidence" value="ECO:0007669"/>
    <property type="project" value="UniProtKB-UniRule"/>
</dbReference>
<keyword evidence="3" id="KW-0472">Membrane</keyword>
<dbReference type="GO" id="GO:0005524">
    <property type="term" value="F:ATP binding"/>
    <property type="evidence" value="ECO:0007669"/>
    <property type="project" value="UniProtKB-UniRule"/>
</dbReference>
<name>A0A6P2M274_BURL3</name>
<dbReference type="Pfam" id="PF16326">
    <property type="entry name" value="ABC_tran_CTD"/>
    <property type="match status" value="1"/>
</dbReference>
<keyword evidence="6 13" id="KW-0227">DNA damage</keyword>
<dbReference type="InterPro" id="IPR027417">
    <property type="entry name" value="P-loop_NTPase"/>
</dbReference>
<evidence type="ECO:0000256" key="7">
    <source>
        <dbReference type="ARBA" id="ARBA00022801"/>
    </source>
</evidence>
<dbReference type="GO" id="GO:0043022">
    <property type="term" value="F:ribosome binding"/>
    <property type="evidence" value="ECO:0007669"/>
    <property type="project" value="UniProtKB-UniRule"/>
</dbReference>
<dbReference type="GO" id="GO:0005737">
    <property type="term" value="C:cytoplasm"/>
    <property type="evidence" value="ECO:0007669"/>
    <property type="project" value="UniProtKB-SubCell"/>
</dbReference>
<dbReference type="FunFam" id="3.40.50.300:FF:000011">
    <property type="entry name" value="Putative ABC transporter ATP-binding component"/>
    <property type="match status" value="1"/>
</dbReference>
<protein>
    <recommendedName>
        <fullName evidence="13">ATP-binding protein Uup</fullName>
        <ecNumber evidence="13">3.6.1.-</ecNumber>
    </recommendedName>
</protein>
<evidence type="ECO:0000256" key="5">
    <source>
        <dbReference type="ARBA" id="ARBA00022741"/>
    </source>
</evidence>
<keyword evidence="5 13" id="KW-0547">Nucleotide-binding</keyword>
<evidence type="ECO:0000256" key="2">
    <source>
        <dbReference type="ARBA" id="ARBA00022490"/>
    </source>
</evidence>
<dbReference type="EC" id="3.6.1.-" evidence="13"/>
<keyword evidence="7 13" id="KW-0378">Hydrolase</keyword>
<evidence type="ECO:0000256" key="12">
    <source>
        <dbReference type="ARBA" id="ARBA00061478"/>
    </source>
</evidence>
<dbReference type="HAMAP" id="MF_00848">
    <property type="entry name" value="Uup"/>
    <property type="match status" value="1"/>
</dbReference>
<dbReference type="SMART" id="SM00382">
    <property type="entry name" value="AAA"/>
    <property type="match status" value="2"/>
</dbReference>
<gene>
    <name evidence="13" type="primary">uup</name>
    <name evidence="16" type="ORF">BLA23254_03423</name>
</gene>
<proteinExistence type="inferred from homology"/>
<keyword evidence="9 13" id="KW-0238">DNA-binding</keyword>
<organism evidence="16 17">
    <name type="scientific">Burkholderia lata (strain ATCC 17760 / DSM 23089 / LMG 22485 / NCIMB 9086 / R18194 / 383)</name>
    <dbReference type="NCBI Taxonomy" id="482957"/>
    <lineage>
        <taxon>Bacteria</taxon>
        <taxon>Pseudomonadati</taxon>
        <taxon>Pseudomonadota</taxon>
        <taxon>Betaproteobacteria</taxon>
        <taxon>Burkholderiales</taxon>
        <taxon>Burkholderiaceae</taxon>
        <taxon>Burkholderia</taxon>
        <taxon>Burkholderia cepacia complex</taxon>
    </lineage>
</organism>
<keyword evidence="1" id="KW-1003">Cell membrane</keyword>
<dbReference type="PANTHER" id="PTHR42855">
    <property type="entry name" value="ABC TRANSPORTER ATP-BINDING SUBUNIT"/>
    <property type="match status" value="1"/>
</dbReference>
<dbReference type="Proteomes" id="UP000494218">
    <property type="component" value="Unassembled WGS sequence"/>
</dbReference>
<feature type="domain" description="ABC transporter" evidence="15">
    <location>
        <begin position="376"/>
        <end position="593"/>
    </location>
</feature>
<keyword evidence="8 13" id="KW-0067">ATP-binding</keyword>
<dbReference type="Gene3D" id="3.40.50.300">
    <property type="entry name" value="P-loop containing nucleotide triphosphate hydrolases"/>
    <property type="match status" value="2"/>
</dbReference>
<evidence type="ECO:0000313" key="16">
    <source>
        <dbReference type="EMBL" id="VWB73099.1"/>
    </source>
</evidence>
<evidence type="ECO:0000256" key="4">
    <source>
        <dbReference type="ARBA" id="ARBA00022737"/>
    </source>
</evidence>
<evidence type="ECO:0000256" key="1">
    <source>
        <dbReference type="ARBA" id="ARBA00022475"/>
    </source>
</evidence>
<evidence type="ECO:0000256" key="11">
    <source>
        <dbReference type="ARBA" id="ARBA00049360"/>
    </source>
</evidence>
<dbReference type="InterPro" id="IPR017871">
    <property type="entry name" value="ABC_transporter-like_CS"/>
</dbReference>
<evidence type="ECO:0000256" key="9">
    <source>
        <dbReference type="ARBA" id="ARBA00023125"/>
    </source>
</evidence>
<comment type="similarity">
    <text evidence="12 13">Belongs to the ABC transporter superfamily. ABCF family. Uup subfamily.</text>
</comment>
<dbReference type="CDD" id="cd03221">
    <property type="entry name" value="ABCF_EF-3"/>
    <property type="match status" value="2"/>
</dbReference>
<dbReference type="GO" id="GO:0003677">
    <property type="term" value="F:DNA binding"/>
    <property type="evidence" value="ECO:0007669"/>
    <property type="project" value="UniProtKB-UniRule"/>
</dbReference>
<dbReference type="InterPro" id="IPR003439">
    <property type="entry name" value="ABC_transporter-like_ATP-bd"/>
</dbReference>
<evidence type="ECO:0000256" key="10">
    <source>
        <dbReference type="ARBA" id="ARBA00023204"/>
    </source>
</evidence>
<accession>A0A6P2M274</accession>
<feature type="region of interest" description="Disordered" evidence="14">
    <location>
        <begin position="601"/>
        <end position="621"/>
    </location>
</feature>
<dbReference type="PROSITE" id="PS00211">
    <property type="entry name" value="ABC_TRANSPORTER_1"/>
    <property type="match status" value="2"/>
</dbReference>
<dbReference type="InterPro" id="IPR032781">
    <property type="entry name" value="ABC_tran_Xtn"/>
</dbReference>
<comment type="function">
    <text evidence="13">Probably plays a role in ribosome assembly or function. May be involved in resolution of branched DNA intermediates that result from template switching in postreplication gaps. Binds DNA and has ATPase activity.</text>
</comment>
<dbReference type="GO" id="GO:0006281">
    <property type="term" value="P:DNA repair"/>
    <property type="evidence" value="ECO:0007669"/>
    <property type="project" value="UniProtKB-KW"/>
</dbReference>
<keyword evidence="10 13" id="KW-0234">DNA repair</keyword>
<dbReference type="InterPro" id="IPR003593">
    <property type="entry name" value="AAA+_ATPase"/>
</dbReference>
<dbReference type="FunFam" id="3.40.50.300:FF:000309">
    <property type="entry name" value="ABC transporter ATP-binding protein"/>
    <property type="match status" value="1"/>
</dbReference>
<dbReference type="SUPFAM" id="SSF52540">
    <property type="entry name" value="P-loop containing nucleoside triphosphate hydrolases"/>
    <property type="match status" value="2"/>
</dbReference>
<dbReference type="EMBL" id="CABVPW010000015">
    <property type="protein sequence ID" value="VWB73099.1"/>
    <property type="molecule type" value="Genomic_DNA"/>
</dbReference>
<evidence type="ECO:0000256" key="6">
    <source>
        <dbReference type="ARBA" id="ARBA00022763"/>
    </source>
</evidence>
<dbReference type="AlphaFoldDB" id="A0A6P2M274"/>
<keyword evidence="4 13" id="KW-0677">Repeat</keyword>
<feature type="compositionally biased region" description="Basic and acidic residues" evidence="14">
    <location>
        <begin position="601"/>
        <end position="613"/>
    </location>
</feature>
<dbReference type="PANTHER" id="PTHR42855:SF1">
    <property type="entry name" value="ABC TRANSPORTER DOMAIN-CONTAINING PROTEIN"/>
    <property type="match status" value="1"/>
</dbReference>
<dbReference type="Pfam" id="PF00005">
    <property type="entry name" value="ABC_tran"/>
    <property type="match status" value="2"/>
</dbReference>
<dbReference type="InterPro" id="IPR032524">
    <property type="entry name" value="ABC_tran_C"/>
</dbReference>
<dbReference type="PROSITE" id="PS50893">
    <property type="entry name" value="ABC_TRANSPORTER_2"/>
    <property type="match status" value="2"/>
</dbReference>
<evidence type="ECO:0000256" key="14">
    <source>
        <dbReference type="SAM" id="MobiDB-lite"/>
    </source>
</evidence>
<comment type="catalytic activity">
    <reaction evidence="11 13">
        <text>ATP + H2O = ADP + phosphate + H(+)</text>
        <dbReference type="Rhea" id="RHEA:13065"/>
        <dbReference type="ChEBI" id="CHEBI:15377"/>
        <dbReference type="ChEBI" id="CHEBI:15378"/>
        <dbReference type="ChEBI" id="CHEBI:30616"/>
        <dbReference type="ChEBI" id="CHEBI:43474"/>
        <dbReference type="ChEBI" id="CHEBI:456216"/>
    </reaction>
</comment>
<dbReference type="Pfam" id="PF12848">
    <property type="entry name" value="ABC_tran_Xtn"/>
    <property type="match status" value="1"/>
</dbReference>
<sequence>MRIDEHRPPPVKRAFQPAPNPFAGLIRPAMPVAQPATGTMGASDFSLRRLPMSLYSISGAQLAFGHVALLDHADFSLEAGERVGLIGRNGAGKSSLLKIVAGLAKPDDGLVTRQQELVTVYVPQEPEFEPGATVFDAVASGLAHTRELLEEFDSIAHRLADIPEGAEHDALLARMNALQSSLDAHDAWSWRTRVSMTLAQIGLADVDAPVDALSGGMQKRVALARALVLQPDVLLLDEPTNHLDFDGIRWLEELLVAQRAGLLFITHDRAFLDRVATRIVDLDRGRLLSYPGNFSAYQTRKAQQLEIERVENEKFDKLLAQEEVWIRKGVEARRTRSVGRIARLVQMRNERAERRNTLGNVKLDVAQGEKSGKIVAELTDVTKRYGGRAVVDRFSTTVMRGDKIGFIGPNGAGKTTLLKLILGELKPDEGTVRIGTNLQVAYFDQMRAQLDQEKSLADTISPGSEWVEIGGVRKHVMSYLGDFLFAPERARSPVKSLSGGERNRLLLARLFARPANVLVLDEPTNDLDIQTLELLEELLADYDGTVLLVSHDRAFLDNVVTSVIAAEGDGKWREYVGGFSDWQIQSARADQLAQQEAAKRAVKDAAPVKDEPAKSAAGRNTQRTVKLSFNEQRELDSLPEKIAALEEEQKAINAQLEDGSIFAKDPQEGTRLTERFAAIDDELLEALERWETLEAKRRPA</sequence>
<dbReference type="InterPro" id="IPR037118">
    <property type="entry name" value="Val-tRNA_synth_C_sf"/>
</dbReference>
<evidence type="ECO:0000256" key="13">
    <source>
        <dbReference type="HAMAP-Rule" id="MF_00848"/>
    </source>
</evidence>
<evidence type="ECO:0000313" key="17">
    <source>
        <dbReference type="Proteomes" id="UP000494218"/>
    </source>
</evidence>
<keyword evidence="2 13" id="KW-0963">Cytoplasm</keyword>
<comment type="subcellular location">
    <subcellularLocation>
        <location evidence="13">Cytoplasm</location>
    </subcellularLocation>
    <text evidence="13">Associates with ribosomes.</text>
</comment>
<dbReference type="Gene3D" id="1.10.287.380">
    <property type="entry name" value="Valyl-tRNA synthetase, C-terminal domain"/>
    <property type="match status" value="1"/>
</dbReference>
<feature type="binding site" evidence="13">
    <location>
        <begin position="408"/>
        <end position="415"/>
    </location>
    <ligand>
        <name>ATP</name>
        <dbReference type="ChEBI" id="CHEBI:30616"/>
        <label>2</label>
    </ligand>
</feature>
<dbReference type="InterPro" id="IPR051309">
    <property type="entry name" value="ABCF_ATPase"/>
</dbReference>
<reference evidence="16 17" key="1">
    <citation type="submission" date="2019-09" db="EMBL/GenBank/DDBJ databases">
        <authorList>
            <person name="Depoorter E."/>
        </authorList>
    </citation>
    <scope>NUCLEOTIDE SEQUENCE [LARGE SCALE GENOMIC DNA]</scope>
    <source>
        <strain evidence="16">LMG 23254</strain>
    </source>
</reference>
<feature type="binding site" evidence="13">
    <location>
        <begin position="87"/>
        <end position="94"/>
    </location>
    <ligand>
        <name>ATP</name>
        <dbReference type="ChEBI" id="CHEBI:30616"/>
        <label>1</label>
    </ligand>
</feature>
<evidence type="ECO:0000259" key="15">
    <source>
        <dbReference type="PROSITE" id="PS50893"/>
    </source>
</evidence>